<reference evidence="2" key="1">
    <citation type="journal article" date="2013" name="BMC Genomics">
        <title>Unscrambling butterfly oogenesis.</title>
        <authorList>
            <person name="Carter J.M."/>
            <person name="Baker S.C."/>
            <person name="Pink R."/>
            <person name="Carter D.R."/>
            <person name="Collins A."/>
            <person name="Tomlin J."/>
            <person name="Gibbs M."/>
            <person name="Breuker C.J."/>
        </authorList>
    </citation>
    <scope>NUCLEOTIDE SEQUENCE</scope>
    <source>
        <tissue evidence="2">Ovary</tissue>
    </source>
</reference>
<sequence length="84" mass="10094">PRYKCPDCYFQIKNVYYVIKATSMFICIGCFWSEIIFRSVTSHKLYIPHVLFWAVGISRFISYSKDFDQFRSAVHIRFSLFVNF</sequence>
<accession>S4PHW4</accession>
<reference evidence="2" key="2">
    <citation type="submission" date="2013-05" db="EMBL/GenBank/DDBJ databases">
        <authorList>
            <person name="Carter J.-M."/>
            <person name="Baker S.C."/>
            <person name="Pink R."/>
            <person name="Carter D.R.F."/>
            <person name="Collins A."/>
            <person name="Tomlin J."/>
            <person name="Gibbs M."/>
            <person name="Breuker C.J."/>
        </authorList>
    </citation>
    <scope>NUCLEOTIDE SEQUENCE</scope>
    <source>
        <tissue evidence="2">Ovary</tissue>
    </source>
</reference>
<keyword evidence="1" id="KW-1133">Transmembrane helix</keyword>
<keyword evidence="1" id="KW-0812">Transmembrane</keyword>
<evidence type="ECO:0000256" key="1">
    <source>
        <dbReference type="SAM" id="Phobius"/>
    </source>
</evidence>
<feature type="non-terminal residue" evidence="2">
    <location>
        <position position="1"/>
    </location>
</feature>
<keyword evidence="1" id="KW-0472">Membrane</keyword>
<name>S4PHW4_9NEOP</name>
<protein>
    <submittedName>
        <fullName evidence="2">Uncharacterized protein</fullName>
    </submittedName>
</protein>
<feature type="transmembrane region" description="Helical" evidence="1">
    <location>
        <begin position="15"/>
        <end position="33"/>
    </location>
</feature>
<organism evidence="2">
    <name type="scientific">Pararge aegeria</name>
    <name type="common">speckled wood butterfly</name>
    <dbReference type="NCBI Taxonomy" id="116150"/>
    <lineage>
        <taxon>Eukaryota</taxon>
        <taxon>Metazoa</taxon>
        <taxon>Ecdysozoa</taxon>
        <taxon>Arthropoda</taxon>
        <taxon>Hexapoda</taxon>
        <taxon>Insecta</taxon>
        <taxon>Pterygota</taxon>
        <taxon>Neoptera</taxon>
        <taxon>Endopterygota</taxon>
        <taxon>Lepidoptera</taxon>
        <taxon>Glossata</taxon>
        <taxon>Ditrysia</taxon>
        <taxon>Papilionoidea</taxon>
        <taxon>Nymphalidae</taxon>
        <taxon>Satyrinae</taxon>
        <taxon>Satyrini</taxon>
        <taxon>Parargina</taxon>
        <taxon>Pararge</taxon>
    </lineage>
</organism>
<dbReference type="EMBL" id="GAIX01003162">
    <property type="protein sequence ID" value="JAA89398.1"/>
    <property type="molecule type" value="Transcribed_RNA"/>
</dbReference>
<evidence type="ECO:0000313" key="2">
    <source>
        <dbReference type="EMBL" id="JAA89398.1"/>
    </source>
</evidence>
<dbReference type="AlphaFoldDB" id="S4PHW4"/>
<proteinExistence type="predicted"/>